<keyword evidence="2" id="KW-0285">Flavoprotein</keyword>
<evidence type="ECO:0000256" key="1">
    <source>
        <dbReference type="ARBA" id="ARBA00001974"/>
    </source>
</evidence>
<organism evidence="10 11">
    <name type="scientific">Homoserinimonas hongtaonis</name>
    <dbReference type="NCBI Taxonomy" id="2079791"/>
    <lineage>
        <taxon>Bacteria</taxon>
        <taxon>Bacillati</taxon>
        <taxon>Actinomycetota</taxon>
        <taxon>Actinomycetes</taxon>
        <taxon>Micrococcales</taxon>
        <taxon>Microbacteriaceae</taxon>
        <taxon>Homoserinimonas</taxon>
    </lineage>
</organism>
<evidence type="ECO:0000256" key="6">
    <source>
        <dbReference type="ARBA" id="ARBA00023004"/>
    </source>
</evidence>
<reference evidence="11" key="1">
    <citation type="submission" date="2018-04" db="EMBL/GenBank/DDBJ databases">
        <authorList>
            <person name="Liu S."/>
            <person name="Wang Z."/>
            <person name="Li J."/>
        </authorList>
    </citation>
    <scope>NUCLEOTIDE SEQUENCE [LARGE SCALE GENOMIC DNA]</scope>
    <source>
        <strain evidence="11">S1194</strain>
    </source>
</reference>
<dbReference type="Pfam" id="PF00111">
    <property type="entry name" value="Fer2"/>
    <property type="match status" value="1"/>
</dbReference>
<accession>A0A2U1T2H3</accession>
<evidence type="ECO:0000256" key="3">
    <source>
        <dbReference type="ARBA" id="ARBA00022714"/>
    </source>
</evidence>
<dbReference type="Gene3D" id="2.40.30.10">
    <property type="entry name" value="Translation factors"/>
    <property type="match status" value="1"/>
</dbReference>
<dbReference type="GO" id="GO:0046872">
    <property type="term" value="F:metal ion binding"/>
    <property type="evidence" value="ECO:0007669"/>
    <property type="project" value="UniProtKB-KW"/>
</dbReference>
<comment type="caution">
    <text evidence="10">The sequence shown here is derived from an EMBL/GenBank/DDBJ whole genome shotgun (WGS) entry which is preliminary data.</text>
</comment>
<dbReference type="PANTHER" id="PTHR47354:SF1">
    <property type="entry name" value="CARNITINE MONOOXYGENASE REDUCTASE SUBUNIT"/>
    <property type="match status" value="1"/>
</dbReference>
<keyword evidence="3" id="KW-0001">2Fe-2S</keyword>
<dbReference type="PRINTS" id="PR00409">
    <property type="entry name" value="PHDIOXRDTASE"/>
</dbReference>
<dbReference type="InterPro" id="IPR001041">
    <property type="entry name" value="2Fe-2S_ferredoxin-type"/>
</dbReference>
<dbReference type="SUPFAM" id="SSF52343">
    <property type="entry name" value="Ferredoxin reductase-like, C-terminal NADP-linked domain"/>
    <property type="match status" value="1"/>
</dbReference>
<keyword evidence="4" id="KW-0479">Metal-binding</keyword>
<dbReference type="InterPro" id="IPR036010">
    <property type="entry name" value="2Fe-2S_ferredoxin-like_sf"/>
</dbReference>
<name>A0A2U1T2H3_9MICO</name>
<dbReference type="SUPFAM" id="SSF54292">
    <property type="entry name" value="2Fe-2S ferredoxin-like"/>
    <property type="match status" value="1"/>
</dbReference>
<keyword evidence="5" id="KW-0560">Oxidoreductase</keyword>
<dbReference type="InterPro" id="IPR006058">
    <property type="entry name" value="2Fe2S_fd_BS"/>
</dbReference>
<keyword evidence="7" id="KW-0411">Iron-sulfur</keyword>
<dbReference type="SUPFAM" id="SSF63380">
    <property type="entry name" value="Riboflavin synthase domain-like"/>
    <property type="match status" value="1"/>
</dbReference>
<dbReference type="GO" id="GO:0016491">
    <property type="term" value="F:oxidoreductase activity"/>
    <property type="evidence" value="ECO:0007669"/>
    <property type="project" value="UniProtKB-KW"/>
</dbReference>
<dbReference type="PANTHER" id="PTHR47354">
    <property type="entry name" value="NADH OXIDOREDUCTASE HCR"/>
    <property type="match status" value="1"/>
</dbReference>
<dbReference type="AlphaFoldDB" id="A0A2U1T2H3"/>
<keyword evidence="11" id="KW-1185">Reference proteome</keyword>
<evidence type="ECO:0000256" key="5">
    <source>
        <dbReference type="ARBA" id="ARBA00023002"/>
    </source>
</evidence>
<feature type="domain" description="FAD-binding FR-type" evidence="9">
    <location>
        <begin position="19"/>
        <end position="121"/>
    </location>
</feature>
<dbReference type="InterPro" id="IPR050415">
    <property type="entry name" value="MRET"/>
</dbReference>
<protein>
    <submittedName>
        <fullName evidence="10">Oxidoreductase</fullName>
    </submittedName>
</protein>
<dbReference type="EMBL" id="QEEX01000001">
    <property type="protein sequence ID" value="PWB98040.1"/>
    <property type="molecule type" value="Genomic_DNA"/>
</dbReference>
<dbReference type="PROSITE" id="PS51085">
    <property type="entry name" value="2FE2S_FER_2"/>
    <property type="match status" value="1"/>
</dbReference>
<evidence type="ECO:0000256" key="7">
    <source>
        <dbReference type="ARBA" id="ARBA00023014"/>
    </source>
</evidence>
<dbReference type="PROSITE" id="PS00197">
    <property type="entry name" value="2FE2S_FER_1"/>
    <property type="match status" value="1"/>
</dbReference>
<sequence length="331" mass="35028">MVAVATTALESSTKTPRGEHTLTLTVAGIHDEADGVRSVTLANADGSALPAWEPGSHIDITVAEGLTRQYSLCSDPSDLSSYRIGVLREPTSRGTSEYIHSTLAEGDTVTIVGPRNNFALAAANRYIFIAGGIGVTPLIPMVAAAAASGADYQIVYGGRRKDSMAFVEELAAHGDRFVIWPEDEKGLIDLPGLLGEVHDDTLIYTCGPGPLLGAVENFSSHWPAGALHLERFTPKEIIVTDQLDEFEVELQASGITLTIGPDTTILEAAKGAGVDVFYSCSEGTCGSCETQIIEGEADHRDSVLSAAEQAENTCMMICVSRSKCSKLVLDL</sequence>
<keyword evidence="6" id="KW-0408">Iron</keyword>
<dbReference type="CDD" id="cd06185">
    <property type="entry name" value="PDR_like"/>
    <property type="match status" value="1"/>
</dbReference>
<dbReference type="InterPro" id="IPR012675">
    <property type="entry name" value="Beta-grasp_dom_sf"/>
</dbReference>
<dbReference type="InterPro" id="IPR017927">
    <property type="entry name" value="FAD-bd_FR_type"/>
</dbReference>
<dbReference type="Gene3D" id="3.10.20.30">
    <property type="match status" value="1"/>
</dbReference>
<dbReference type="InterPro" id="IPR039261">
    <property type="entry name" value="FNR_nucleotide-bd"/>
</dbReference>
<dbReference type="Gene3D" id="3.40.50.80">
    <property type="entry name" value="Nucleotide-binding domain of ferredoxin-NADP reductase (FNR) module"/>
    <property type="match status" value="1"/>
</dbReference>
<dbReference type="GO" id="GO:0051537">
    <property type="term" value="F:2 iron, 2 sulfur cluster binding"/>
    <property type="evidence" value="ECO:0007669"/>
    <property type="project" value="UniProtKB-KW"/>
</dbReference>
<dbReference type="CDD" id="cd00207">
    <property type="entry name" value="fer2"/>
    <property type="match status" value="1"/>
</dbReference>
<proteinExistence type="predicted"/>
<evidence type="ECO:0000259" key="8">
    <source>
        <dbReference type="PROSITE" id="PS51085"/>
    </source>
</evidence>
<gene>
    <name evidence="10" type="ORF">DF220_09510</name>
</gene>
<comment type="cofactor">
    <cofactor evidence="1">
        <name>FAD</name>
        <dbReference type="ChEBI" id="CHEBI:57692"/>
    </cofactor>
</comment>
<evidence type="ECO:0000313" key="10">
    <source>
        <dbReference type="EMBL" id="PWB98040.1"/>
    </source>
</evidence>
<evidence type="ECO:0000313" key="11">
    <source>
        <dbReference type="Proteomes" id="UP000244978"/>
    </source>
</evidence>
<evidence type="ECO:0000256" key="4">
    <source>
        <dbReference type="ARBA" id="ARBA00022723"/>
    </source>
</evidence>
<dbReference type="Proteomes" id="UP000244978">
    <property type="component" value="Unassembled WGS sequence"/>
</dbReference>
<feature type="domain" description="2Fe-2S ferredoxin-type" evidence="8">
    <location>
        <begin position="246"/>
        <end position="331"/>
    </location>
</feature>
<evidence type="ECO:0000259" key="9">
    <source>
        <dbReference type="PROSITE" id="PS51384"/>
    </source>
</evidence>
<dbReference type="PROSITE" id="PS51384">
    <property type="entry name" value="FAD_FR"/>
    <property type="match status" value="1"/>
</dbReference>
<dbReference type="InterPro" id="IPR017938">
    <property type="entry name" value="Riboflavin_synthase-like_b-brl"/>
</dbReference>
<evidence type="ECO:0000256" key="2">
    <source>
        <dbReference type="ARBA" id="ARBA00022630"/>
    </source>
</evidence>